<feature type="binding site" evidence="4">
    <location>
        <position position="185"/>
    </location>
    <ligand>
        <name>NADP(+)</name>
        <dbReference type="ChEBI" id="CHEBI:58349"/>
    </ligand>
</feature>
<dbReference type="EC" id="1.1.1.100" evidence="5"/>
<keyword evidence="2 5" id="KW-0560">Oxidoreductase</keyword>
<dbReference type="GO" id="GO:0004316">
    <property type="term" value="F:3-oxoacyl-[acyl-carrier-protein] reductase (NADPH) activity"/>
    <property type="evidence" value="ECO:0007669"/>
    <property type="project" value="UniProtKB-UniRule"/>
</dbReference>
<dbReference type="GO" id="GO:0006633">
    <property type="term" value="P:fatty acid biosynthetic process"/>
    <property type="evidence" value="ECO:0007669"/>
    <property type="project" value="UniProtKB-UniPathway"/>
</dbReference>
<evidence type="ECO:0000313" key="8">
    <source>
        <dbReference type="Proteomes" id="UP000199322"/>
    </source>
</evidence>
<dbReference type="PANTHER" id="PTHR42760:SF133">
    <property type="entry name" value="3-OXOACYL-[ACYL-CARRIER-PROTEIN] REDUCTASE"/>
    <property type="match status" value="1"/>
</dbReference>
<proteinExistence type="inferred from homology"/>
<dbReference type="AlphaFoldDB" id="A0A1G6KZW3"/>
<keyword evidence="5" id="KW-0444">Lipid biosynthesis</keyword>
<dbReference type="InterPro" id="IPR002347">
    <property type="entry name" value="SDR_fam"/>
</dbReference>
<dbReference type="PROSITE" id="PS00061">
    <property type="entry name" value="ADH_SHORT"/>
    <property type="match status" value="1"/>
</dbReference>
<dbReference type="InterPro" id="IPR020904">
    <property type="entry name" value="Sc_DH/Rdtase_CS"/>
</dbReference>
<organism evidence="7 8">
    <name type="scientific">Geotoga petraea</name>
    <dbReference type="NCBI Taxonomy" id="28234"/>
    <lineage>
        <taxon>Bacteria</taxon>
        <taxon>Thermotogati</taxon>
        <taxon>Thermotogota</taxon>
        <taxon>Thermotogae</taxon>
        <taxon>Petrotogales</taxon>
        <taxon>Petrotogaceae</taxon>
        <taxon>Geotoga</taxon>
    </lineage>
</organism>
<feature type="binding site" evidence="4">
    <location>
        <position position="85"/>
    </location>
    <ligand>
        <name>NADP(+)</name>
        <dbReference type="ChEBI" id="CHEBI:58349"/>
    </ligand>
</feature>
<dbReference type="SMART" id="SM00822">
    <property type="entry name" value="PKS_KR"/>
    <property type="match status" value="1"/>
</dbReference>
<evidence type="ECO:0000313" key="7">
    <source>
        <dbReference type="EMBL" id="SDC36483.1"/>
    </source>
</evidence>
<name>A0A1G6KZW3_9BACT</name>
<dbReference type="PRINTS" id="PR00081">
    <property type="entry name" value="GDHRDH"/>
</dbReference>
<dbReference type="PANTHER" id="PTHR42760">
    <property type="entry name" value="SHORT-CHAIN DEHYDROGENASES/REDUCTASES FAMILY MEMBER"/>
    <property type="match status" value="1"/>
</dbReference>
<dbReference type="PRINTS" id="PR00080">
    <property type="entry name" value="SDRFAMILY"/>
</dbReference>
<comment type="similarity">
    <text evidence="1 5">Belongs to the short-chain dehydrogenases/reductases (SDR) family.</text>
</comment>
<comment type="subunit">
    <text evidence="5">Homotetramer.</text>
</comment>
<evidence type="ECO:0000256" key="2">
    <source>
        <dbReference type="ARBA" id="ARBA00023002"/>
    </source>
</evidence>
<dbReference type="CDD" id="cd05333">
    <property type="entry name" value="BKR_SDR_c"/>
    <property type="match status" value="1"/>
</dbReference>
<evidence type="ECO:0000256" key="4">
    <source>
        <dbReference type="PIRSR" id="PIRSR611284-2"/>
    </source>
</evidence>
<dbReference type="Proteomes" id="UP000199322">
    <property type="component" value="Unassembled WGS sequence"/>
</dbReference>
<dbReference type="InterPro" id="IPR057326">
    <property type="entry name" value="KR_dom"/>
</dbReference>
<feature type="binding site" evidence="4">
    <location>
        <begin position="150"/>
        <end position="154"/>
    </location>
    <ligand>
        <name>NADP(+)</name>
        <dbReference type="ChEBI" id="CHEBI:58349"/>
    </ligand>
</feature>
<gene>
    <name evidence="7" type="ORF">SAMN04488588_0954</name>
</gene>
<dbReference type="RefSeq" id="WP_091403229.1">
    <property type="nucleotide sequence ID" value="NZ_FMYV01000003.1"/>
</dbReference>
<dbReference type="EMBL" id="FMYV01000003">
    <property type="protein sequence ID" value="SDC36483.1"/>
    <property type="molecule type" value="Genomic_DNA"/>
</dbReference>
<comment type="pathway">
    <text evidence="5">Lipid metabolism; fatty acid biosynthesis.</text>
</comment>
<keyword evidence="4 5" id="KW-0521">NADP</keyword>
<keyword evidence="5" id="KW-0443">Lipid metabolism</keyword>
<keyword evidence="8" id="KW-1185">Reference proteome</keyword>
<evidence type="ECO:0000256" key="5">
    <source>
        <dbReference type="RuleBase" id="RU366074"/>
    </source>
</evidence>
<dbReference type="Pfam" id="PF13561">
    <property type="entry name" value="adh_short_C2"/>
    <property type="match status" value="1"/>
</dbReference>
<dbReference type="STRING" id="28234.SAMN04488588_0954"/>
<keyword evidence="5" id="KW-0275">Fatty acid biosynthesis</keyword>
<evidence type="ECO:0000256" key="1">
    <source>
        <dbReference type="ARBA" id="ARBA00006484"/>
    </source>
</evidence>
<dbReference type="NCBIfam" id="NF009466">
    <property type="entry name" value="PRK12826.1-2"/>
    <property type="match status" value="1"/>
</dbReference>
<dbReference type="FunFam" id="3.40.50.720:FF:000173">
    <property type="entry name" value="3-oxoacyl-[acyl-carrier protein] reductase"/>
    <property type="match status" value="1"/>
</dbReference>
<dbReference type="UniPathway" id="UPA00094"/>
<comment type="catalytic activity">
    <reaction evidence="5">
        <text>a (3R)-hydroxyacyl-[ACP] + NADP(+) = a 3-oxoacyl-[ACP] + NADPH + H(+)</text>
        <dbReference type="Rhea" id="RHEA:17397"/>
        <dbReference type="Rhea" id="RHEA-COMP:9916"/>
        <dbReference type="Rhea" id="RHEA-COMP:9945"/>
        <dbReference type="ChEBI" id="CHEBI:15378"/>
        <dbReference type="ChEBI" id="CHEBI:57783"/>
        <dbReference type="ChEBI" id="CHEBI:58349"/>
        <dbReference type="ChEBI" id="CHEBI:78776"/>
        <dbReference type="ChEBI" id="CHEBI:78827"/>
        <dbReference type="EC" id="1.1.1.100"/>
    </reaction>
</comment>
<dbReference type="NCBIfam" id="TIGR01830">
    <property type="entry name" value="3oxo_ACP_reduc"/>
    <property type="match status" value="1"/>
</dbReference>
<feature type="active site" description="Proton acceptor" evidence="3">
    <location>
        <position position="150"/>
    </location>
</feature>
<protein>
    <recommendedName>
        <fullName evidence="5">3-oxoacyl-[acyl-carrier-protein] reductase</fullName>
        <ecNumber evidence="5">1.1.1.100</ecNumber>
    </recommendedName>
</protein>
<accession>A0A1G6KZW3</accession>
<dbReference type="Gene3D" id="3.40.50.720">
    <property type="entry name" value="NAD(P)-binding Rossmann-like Domain"/>
    <property type="match status" value="1"/>
</dbReference>
<dbReference type="InterPro" id="IPR036291">
    <property type="entry name" value="NAD(P)-bd_dom_sf"/>
</dbReference>
<evidence type="ECO:0000259" key="6">
    <source>
        <dbReference type="SMART" id="SM00822"/>
    </source>
</evidence>
<dbReference type="NCBIfam" id="NF005559">
    <property type="entry name" value="PRK07231.1"/>
    <property type="match status" value="1"/>
</dbReference>
<keyword evidence="5" id="KW-0276">Fatty acid metabolism</keyword>
<dbReference type="GO" id="GO:0051287">
    <property type="term" value="F:NAD binding"/>
    <property type="evidence" value="ECO:0007669"/>
    <property type="project" value="UniProtKB-UniRule"/>
</dbReference>
<reference evidence="7 8" key="1">
    <citation type="submission" date="2016-10" db="EMBL/GenBank/DDBJ databases">
        <authorList>
            <person name="de Groot N.N."/>
        </authorList>
    </citation>
    <scope>NUCLEOTIDE SEQUENCE [LARGE SCALE GENOMIC DNA]</scope>
    <source>
        <strain evidence="7 8">WG14</strain>
    </source>
</reference>
<dbReference type="GO" id="GO:0048038">
    <property type="term" value="F:quinone binding"/>
    <property type="evidence" value="ECO:0007669"/>
    <property type="project" value="TreeGrafter"/>
</dbReference>
<dbReference type="InterPro" id="IPR011284">
    <property type="entry name" value="3oxo_ACP_reduc"/>
</dbReference>
<feature type="domain" description="Ketoreductase" evidence="6">
    <location>
        <begin position="5"/>
        <end position="183"/>
    </location>
</feature>
<comment type="function">
    <text evidence="5">Catalyzes the NADPH-dependent reduction of beta-ketoacyl-ACP substrates to beta-hydroxyacyl-ACP products, the first reductive step in the elongation cycle of fatty acid biosynthesis.</text>
</comment>
<dbReference type="SUPFAM" id="SSF51735">
    <property type="entry name" value="NAD(P)-binding Rossmann-fold domains"/>
    <property type="match status" value="1"/>
</dbReference>
<feature type="binding site" evidence="4">
    <location>
        <begin position="11"/>
        <end position="14"/>
    </location>
    <ligand>
        <name>NADP(+)</name>
        <dbReference type="ChEBI" id="CHEBI:58349"/>
    </ligand>
</feature>
<evidence type="ECO:0000256" key="3">
    <source>
        <dbReference type="PIRSR" id="PIRSR611284-1"/>
    </source>
</evidence>
<sequence>MLNNKIALITGASRGIGYIISKIFIKNGAKVVGISRNEEELSKAKNELGENFFAYKCDVANEQEVAETIKSIKNDIGRIDVLVNNAGITSDNFLIRMKEEQFMKVIEVNLKGTFLVSKEVAKLMRKQKQGSIINISSVVGIEGNIAQANYSASKAGIIGLTKSMAKELTLKGEQIRVNAIAPGFIKTTMTENLDEKVKNHVVENSCLKKMGEAEDVANVALFLASNLSSYVTGQVIRVDGGLKL</sequence>